<sequence length="275" mass="31203">MNPHAAPQLSPLRLMLTIKTHRKLIQHLIRREIMIRYQGSMMGLLWSFFNPILMLAVYTFVFSVVFKARWLGGSESKTEFALVLFAGLMLFGLFSDCINRAPSLIVNNVNYVKKVIFPLEILPLVTLGAALFHMSISLAVWLLFYLIFFGAPPLTIFFLPLILLPLIFFSVGLTYLLASLGVYLRDVSQIVVVLTSVLTFLSPIFYPVSALPENYQWLVQISPLTQVIEQSRDAMIWGKALDASIWFAYLFCSMVIASLGFAWFQKTRKGFADVL</sequence>
<keyword evidence="14" id="KW-1185">Reference proteome</keyword>
<evidence type="ECO:0000256" key="2">
    <source>
        <dbReference type="ARBA" id="ARBA00007783"/>
    </source>
</evidence>
<dbReference type="InterPro" id="IPR013525">
    <property type="entry name" value="ABC2_TM"/>
</dbReference>
<feature type="transmembrane region" description="Helical" evidence="11">
    <location>
        <begin position="154"/>
        <end position="178"/>
    </location>
</feature>
<keyword evidence="8 11" id="KW-1133">Transmembrane helix</keyword>
<keyword evidence="5" id="KW-0762">Sugar transport</keyword>
<evidence type="ECO:0000256" key="5">
    <source>
        <dbReference type="ARBA" id="ARBA00022597"/>
    </source>
</evidence>
<comment type="subcellular location">
    <subcellularLocation>
        <location evidence="11">Cell inner membrane</location>
        <topology evidence="11">Multi-pass membrane protein</topology>
    </subcellularLocation>
    <subcellularLocation>
        <location evidence="1">Cell membrane</location>
        <topology evidence="1">Multi-pass membrane protein</topology>
    </subcellularLocation>
</comment>
<evidence type="ECO:0000256" key="9">
    <source>
        <dbReference type="ARBA" id="ARBA00023047"/>
    </source>
</evidence>
<evidence type="ECO:0000259" key="12">
    <source>
        <dbReference type="PROSITE" id="PS51012"/>
    </source>
</evidence>
<feature type="transmembrane region" description="Helical" evidence="11">
    <location>
        <begin position="190"/>
        <end position="208"/>
    </location>
</feature>
<keyword evidence="4 11" id="KW-1003">Cell membrane</keyword>
<evidence type="ECO:0000313" key="14">
    <source>
        <dbReference type="Proteomes" id="UP000643610"/>
    </source>
</evidence>
<dbReference type="PRINTS" id="PR00164">
    <property type="entry name" value="ABC2TRNSPORT"/>
</dbReference>
<evidence type="ECO:0000256" key="8">
    <source>
        <dbReference type="ARBA" id="ARBA00022989"/>
    </source>
</evidence>
<feature type="transmembrane region" description="Helical" evidence="11">
    <location>
        <begin position="119"/>
        <end position="148"/>
    </location>
</feature>
<dbReference type="EMBL" id="JACOFU010000002">
    <property type="protein sequence ID" value="MBC3831384.1"/>
    <property type="molecule type" value="Genomic_DNA"/>
</dbReference>
<dbReference type="PANTHER" id="PTHR30413:SF10">
    <property type="entry name" value="CAPSULE POLYSACCHARIDE EXPORT INNER-MEMBRANE PROTEIN CTRC"/>
    <property type="match status" value="1"/>
</dbReference>
<keyword evidence="9" id="KW-0625">Polysaccharide transport</keyword>
<evidence type="ECO:0000256" key="11">
    <source>
        <dbReference type="RuleBase" id="RU361157"/>
    </source>
</evidence>
<dbReference type="InterPro" id="IPR047817">
    <property type="entry name" value="ABC2_TM_bact-type"/>
</dbReference>
<evidence type="ECO:0000313" key="13">
    <source>
        <dbReference type="EMBL" id="MBC3831384.1"/>
    </source>
</evidence>
<evidence type="ECO:0000256" key="7">
    <source>
        <dbReference type="ARBA" id="ARBA00022903"/>
    </source>
</evidence>
<organism evidence="13 14">
    <name type="scientific">Undibacterium amnicola</name>
    <dbReference type="NCBI Taxonomy" id="1834038"/>
    <lineage>
        <taxon>Bacteria</taxon>
        <taxon>Pseudomonadati</taxon>
        <taxon>Pseudomonadota</taxon>
        <taxon>Betaproteobacteria</taxon>
        <taxon>Burkholderiales</taxon>
        <taxon>Oxalobacteraceae</taxon>
        <taxon>Undibacterium</taxon>
    </lineage>
</organism>
<evidence type="ECO:0000256" key="3">
    <source>
        <dbReference type="ARBA" id="ARBA00022448"/>
    </source>
</evidence>
<keyword evidence="7" id="KW-0972">Capsule biogenesis/degradation</keyword>
<feature type="domain" description="ABC transmembrane type-2" evidence="12">
    <location>
        <begin position="42"/>
        <end position="267"/>
    </location>
</feature>
<accession>A0ABR6XQU5</accession>
<reference evidence="13 14" key="1">
    <citation type="submission" date="2020-08" db="EMBL/GenBank/DDBJ databases">
        <title>Novel species isolated from subtropical streams in China.</title>
        <authorList>
            <person name="Lu H."/>
        </authorList>
    </citation>
    <scope>NUCLEOTIDE SEQUENCE [LARGE SCALE GENOMIC DNA]</scope>
    <source>
        <strain evidence="13 14">KCTC 52442</strain>
    </source>
</reference>
<dbReference type="RefSeq" id="WP_186890385.1">
    <property type="nucleotide sequence ID" value="NZ_JACOFU010000002.1"/>
</dbReference>
<comment type="similarity">
    <text evidence="2 11">Belongs to the ABC-2 integral membrane protein family.</text>
</comment>
<feature type="transmembrane region" description="Helical" evidence="11">
    <location>
        <begin position="44"/>
        <end position="68"/>
    </location>
</feature>
<dbReference type="InterPro" id="IPR000412">
    <property type="entry name" value="ABC_2_transport"/>
</dbReference>
<dbReference type="PIRSF" id="PIRSF006648">
    <property type="entry name" value="DrrB"/>
    <property type="match status" value="1"/>
</dbReference>
<keyword evidence="3 11" id="KW-0813">Transport</keyword>
<evidence type="ECO:0000256" key="10">
    <source>
        <dbReference type="ARBA" id="ARBA00023136"/>
    </source>
</evidence>
<feature type="transmembrane region" description="Helical" evidence="11">
    <location>
        <begin position="80"/>
        <end position="98"/>
    </location>
</feature>
<evidence type="ECO:0000256" key="1">
    <source>
        <dbReference type="ARBA" id="ARBA00004651"/>
    </source>
</evidence>
<keyword evidence="10 11" id="KW-0472">Membrane</keyword>
<comment type="caution">
    <text evidence="13">The sequence shown here is derived from an EMBL/GenBank/DDBJ whole genome shotgun (WGS) entry which is preliminary data.</text>
</comment>
<evidence type="ECO:0000256" key="6">
    <source>
        <dbReference type="ARBA" id="ARBA00022692"/>
    </source>
</evidence>
<proteinExistence type="inferred from homology"/>
<feature type="transmembrane region" description="Helical" evidence="11">
    <location>
        <begin position="245"/>
        <end position="264"/>
    </location>
</feature>
<keyword evidence="6 11" id="KW-0812">Transmembrane</keyword>
<dbReference type="PANTHER" id="PTHR30413">
    <property type="entry name" value="INNER MEMBRANE TRANSPORT PERMEASE"/>
    <property type="match status" value="1"/>
</dbReference>
<dbReference type="Proteomes" id="UP000643610">
    <property type="component" value="Unassembled WGS sequence"/>
</dbReference>
<dbReference type="PROSITE" id="PS51012">
    <property type="entry name" value="ABC_TM2"/>
    <property type="match status" value="1"/>
</dbReference>
<name>A0ABR6XQU5_9BURK</name>
<protein>
    <recommendedName>
        <fullName evidence="11">Transport permease protein</fullName>
    </recommendedName>
</protein>
<dbReference type="Pfam" id="PF01061">
    <property type="entry name" value="ABC2_membrane"/>
    <property type="match status" value="1"/>
</dbReference>
<gene>
    <name evidence="13" type="ORF">H8K33_07675</name>
</gene>
<evidence type="ECO:0000256" key="4">
    <source>
        <dbReference type="ARBA" id="ARBA00022475"/>
    </source>
</evidence>